<proteinExistence type="predicted"/>
<name>A0A7W5ABQ9_9ACTN</name>
<reference evidence="1 2" key="1">
    <citation type="submission" date="2020-08" db="EMBL/GenBank/DDBJ databases">
        <title>Genomic Encyclopedia of Type Strains, Phase III (KMG-III): the genomes of soil and plant-associated and newly described type strains.</title>
        <authorList>
            <person name="Whitman W."/>
        </authorList>
    </citation>
    <scope>NUCLEOTIDE SEQUENCE [LARGE SCALE GENOMIC DNA]</scope>
    <source>
        <strain evidence="1 2">CECT 3287</strain>
    </source>
</reference>
<protein>
    <submittedName>
        <fullName evidence="1">Uncharacterized protein</fullName>
    </submittedName>
</protein>
<comment type="caution">
    <text evidence="1">The sequence shown here is derived from an EMBL/GenBank/DDBJ whole genome shotgun (WGS) entry which is preliminary data.</text>
</comment>
<evidence type="ECO:0000313" key="2">
    <source>
        <dbReference type="Proteomes" id="UP000590749"/>
    </source>
</evidence>
<organism evidence="1 2">
    <name type="scientific">Actinoplanes campanulatus</name>
    <dbReference type="NCBI Taxonomy" id="113559"/>
    <lineage>
        <taxon>Bacteria</taxon>
        <taxon>Bacillati</taxon>
        <taxon>Actinomycetota</taxon>
        <taxon>Actinomycetes</taxon>
        <taxon>Micromonosporales</taxon>
        <taxon>Micromonosporaceae</taxon>
        <taxon>Actinoplanes</taxon>
    </lineage>
</organism>
<evidence type="ECO:0000313" key="1">
    <source>
        <dbReference type="EMBL" id="MBB3093318.1"/>
    </source>
</evidence>
<sequence>MTDTWRHLPAPARPIAASATAAVAAVRAKDSTALDDAVTALAGLDPAQSGLVLGTAVRLLLEDGHPDGLTADDVRATLASCVRSWPEQADPQVVLWLLAGALGVLDEDGTPPPKPDALARNAAVLLADLLAGRPLAPWWTATLAEIERAQLND</sequence>
<dbReference type="RefSeq" id="WP_183216856.1">
    <property type="nucleotide sequence ID" value="NZ_BMPW01000001.1"/>
</dbReference>
<keyword evidence="2" id="KW-1185">Reference proteome</keyword>
<gene>
    <name evidence="1" type="ORF">FHR83_000952</name>
</gene>
<dbReference type="Proteomes" id="UP000590749">
    <property type="component" value="Unassembled WGS sequence"/>
</dbReference>
<accession>A0A7W5ABQ9</accession>
<dbReference type="AlphaFoldDB" id="A0A7W5ABQ9"/>
<dbReference type="EMBL" id="JACHXF010000001">
    <property type="protein sequence ID" value="MBB3093318.1"/>
    <property type="molecule type" value="Genomic_DNA"/>
</dbReference>